<sequence>MKHISAKAYRVATL</sequence>
<proteinExistence type="predicted"/>
<name>A0A2P2NRY7_RHIMU</name>
<evidence type="ECO:0000313" key="1">
    <source>
        <dbReference type="EMBL" id="MBX45277.1"/>
    </source>
</evidence>
<organism evidence="1">
    <name type="scientific">Rhizophora mucronata</name>
    <name type="common">Asiatic mangrove</name>
    <dbReference type="NCBI Taxonomy" id="61149"/>
    <lineage>
        <taxon>Eukaryota</taxon>
        <taxon>Viridiplantae</taxon>
        <taxon>Streptophyta</taxon>
        <taxon>Embryophyta</taxon>
        <taxon>Tracheophyta</taxon>
        <taxon>Spermatophyta</taxon>
        <taxon>Magnoliopsida</taxon>
        <taxon>eudicotyledons</taxon>
        <taxon>Gunneridae</taxon>
        <taxon>Pentapetalae</taxon>
        <taxon>rosids</taxon>
        <taxon>fabids</taxon>
        <taxon>Malpighiales</taxon>
        <taxon>Rhizophoraceae</taxon>
        <taxon>Rhizophora</taxon>
    </lineage>
</organism>
<protein>
    <submittedName>
        <fullName evidence="1">Uncharacterized protein</fullName>
    </submittedName>
</protein>
<reference evidence="1" key="1">
    <citation type="submission" date="2018-02" db="EMBL/GenBank/DDBJ databases">
        <title>Rhizophora mucronata_Transcriptome.</title>
        <authorList>
            <person name="Meera S.P."/>
            <person name="Sreeshan A."/>
            <person name="Augustine A."/>
        </authorList>
    </citation>
    <scope>NUCLEOTIDE SEQUENCE</scope>
    <source>
        <tissue evidence="1">Leaf</tissue>
    </source>
</reference>
<accession>A0A2P2NRY7</accession>
<dbReference type="EMBL" id="GGEC01064793">
    <property type="protein sequence ID" value="MBX45277.1"/>
    <property type="molecule type" value="Transcribed_RNA"/>
</dbReference>